<gene>
    <name evidence="2" type="ORF">KLLA0_D06985g</name>
</gene>
<dbReference type="FunCoup" id="Q6CRR7">
    <property type="interactions" value="118"/>
</dbReference>
<feature type="region of interest" description="Disordered" evidence="1">
    <location>
        <begin position="118"/>
        <end position="185"/>
    </location>
</feature>
<feature type="region of interest" description="Disordered" evidence="1">
    <location>
        <begin position="234"/>
        <end position="258"/>
    </location>
</feature>
<dbReference type="KEGG" id="kla:KLLA0_D06985g"/>
<dbReference type="InParanoid" id="Q6CRR7"/>
<evidence type="ECO:0000313" key="3">
    <source>
        <dbReference type="Proteomes" id="UP000000598"/>
    </source>
</evidence>
<evidence type="ECO:0000313" key="2">
    <source>
        <dbReference type="EMBL" id="CAH00468.1"/>
    </source>
</evidence>
<dbReference type="AlphaFoldDB" id="Q6CRR7"/>
<sequence>MGQPKKTQILVTDLDSEKFNEGWPRSLEETLFQKQFPHITPEYYSPLPFLHRIVIILSSEDEAVRVFQFVQNYVREVLGLTDCKVYLTESLISKPRSKSVDDKDVNSTAAAAAAASAAVKTQSQSQSQSQTTSDSTESSNHSGKKPVLKVNTSYSSSSVTQSEDKNNTISSPSSLSPEQPLSPTKVKLRDDQEEYFYMEPAPQPAHEPTIASANSNIKIDTPVQTEDLRNKSLQAGTAADSDSAIHPRSPSITITSMF</sequence>
<dbReference type="EMBL" id="CR382124">
    <property type="protein sequence ID" value="CAH00468.1"/>
    <property type="molecule type" value="Genomic_DNA"/>
</dbReference>
<accession>Q6CRR7</accession>
<organism evidence="2 3">
    <name type="scientific">Kluyveromyces lactis (strain ATCC 8585 / CBS 2359 / DSM 70799 / NBRC 1267 / NRRL Y-1140 / WM37)</name>
    <name type="common">Yeast</name>
    <name type="synonym">Candida sphaerica</name>
    <dbReference type="NCBI Taxonomy" id="284590"/>
    <lineage>
        <taxon>Eukaryota</taxon>
        <taxon>Fungi</taxon>
        <taxon>Dikarya</taxon>
        <taxon>Ascomycota</taxon>
        <taxon>Saccharomycotina</taxon>
        <taxon>Saccharomycetes</taxon>
        <taxon>Saccharomycetales</taxon>
        <taxon>Saccharomycetaceae</taxon>
        <taxon>Kluyveromyces</taxon>
    </lineage>
</organism>
<proteinExistence type="predicted"/>
<dbReference type="HOGENOM" id="CLU_085163_0_0_1"/>
<dbReference type="PaxDb" id="284590-Q6CRR7"/>
<dbReference type="eggNOG" id="ENOG502S1FA">
    <property type="taxonomic scope" value="Eukaryota"/>
</dbReference>
<evidence type="ECO:0000256" key="1">
    <source>
        <dbReference type="SAM" id="MobiDB-lite"/>
    </source>
</evidence>
<feature type="compositionally biased region" description="Low complexity" evidence="1">
    <location>
        <begin position="118"/>
        <end position="139"/>
    </location>
</feature>
<keyword evidence="3" id="KW-1185">Reference proteome</keyword>
<reference evidence="2 3" key="1">
    <citation type="journal article" date="2004" name="Nature">
        <title>Genome evolution in yeasts.</title>
        <authorList>
            <consortium name="Genolevures"/>
            <person name="Dujon B."/>
            <person name="Sherman D."/>
            <person name="Fischer G."/>
            <person name="Durrens P."/>
            <person name="Casaregola S."/>
            <person name="Lafontaine I."/>
            <person name="de Montigny J."/>
            <person name="Marck C."/>
            <person name="Neuveglise C."/>
            <person name="Talla E."/>
            <person name="Goffard N."/>
            <person name="Frangeul L."/>
            <person name="Aigle M."/>
            <person name="Anthouard V."/>
            <person name="Babour A."/>
            <person name="Barbe V."/>
            <person name="Barnay S."/>
            <person name="Blanchin S."/>
            <person name="Beckerich J.M."/>
            <person name="Beyne E."/>
            <person name="Bleykasten C."/>
            <person name="Boisrame A."/>
            <person name="Boyer J."/>
            <person name="Cattolico L."/>
            <person name="Confanioleri F."/>
            <person name="de Daruvar A."/>
            <person name="Despons L."/>
            <person name="Fabre E."/>
            <person name="Fairhead C."/>
            <person name="Ferry-Dumazet H."/>
            <person name="Groppi A."/>
            <person name="Hantraye F."/>
            <person name="Hennequin C."/>
            <person name="Jauniaux N."/>
            <person name="Joyet P."/>
            <person name="Kachouri R."/>
            <person name="Kerrest A."/>
            <person name="Koszul R."/>
            <person name="Lemaire M."/>
            <person name="Lesur I."/>
            <person name="Ma L."/>
            <person name="Muller H."/>
            <person name="Nicaud J.M."/>
            <person name="Nikolski M."/>
            <person name="Oztas S."/>
            <person name="Ozier-Kalogeropoulos O."/>
            <person name="Pellenz S."/>
            <person name="Potier S."/>
            <person name="Richard G.F."/>
            <person name="Straub M.L."/>
            <person name="Suleau A."/>
            <person name="Swennene D."/>
            <person name="Tekaia F."/>
            <person name="Wesolowski-Louvel M."/>
            <person name="Westhof E."/>
            <person name="Wirth B."/>
            <person name="Zeniou-Meyer M."/>
            <person name="Zivanovic I."/>
            <person name="Bolotin-Fukuhara M."/>
            <person name="Thierry A."/>
            <person name="Bouchier C."/>
            <person name="Caudron B."/>
            <person name="Scarpelli C."/>
            <person name="Gaillardin C."/>
            <person name="Weissenbach J."/>
            <person name="Wincker P."/>
            <person name="Souciet J.L."/>
        </authorList>
    </citation>
    <scope>NUCLEOTIDE SEQUENCE [LARGE SCALE GENOMIC DNA]</scope>
    <source>
        <strain evidence="3">ATCC 8585 / CBS 2359 / DSM 70799 / NBRC 1267 / NRRL Y-1140 / WM37</strain>
    </source>
</reference>
<protein>
    <submittedName>
        <fullName evidence="2">KLLA0D06985p</fullName>
    </submittedName>
</protein>
<dbReference type="Proteomes" id="UP000000598">
    <property type="component" value="Chromosome D"/>
</dbReference>
<feature type="compositionally biased region" description="Low complexity" evidence="1">
    <location>
        <begin position="170"/>
        <end position="183"/>
    </location>
</feature>
<name>Q6CRR7_KLULA</name>